<comment type="similarity">
    <text evidence="1">Belongs to the protein kinase superfamily. CAMK Ser/Thr protein kinase family.</text>
</comment>
<dbReference type="Proteomes" id="UP000694888">
    <property type="component" value="Unplaced"/>
</dbReference>
<evidence type="ECO:0000256" key="2">
    <source>
        <dbReference type="ARBA" id="ARBA00022527"/>
    </source>
</evidence>
<dbReference type="PROSITE" id="PS00108">
    <property type="entry name" value="PROTEIN_KINASE_ST"/>
    <property type="match status" value="1"/>
</dbReference>
<evidence type="ECO:0000256" key="4">
    <source>
        <dbReference type="ARBA" id="ARBA00022741"/>
    </source>
</evidence>
<accession>A0ABM0K8N6</accession>
<dbReference type="InterPro" id="IPR000719">
    <property type="entry name" value="Prot_kinase_dom"/>
</dbReference>
<evidence type="ECO:0000256" key="3">
    <source>
        <dbReference type="ARBA" id="ARBA00022679"/>
    </source>
</evidence>
<feature type="compositionally biased region" description="Basic residues" evidence="7">
    <location>
        <begin position="183"/>
        <end position="194"/>
    </location>
</feature>
<reference evidence="10" key="1">
    <citation type="submission" date="2025-08" db="UniProtKB">
        <authorList>
            <consortium name="RefSeq"/>
        </authorList>
    </citation>
    <scope>IDENTIFICATION</scope>
</reference>
<dbReference type="InterPro" id="IPR011009">
    <property type="entry name" value="Kinase-like_dom_sf"/>
</dbReference>
<keyword evidence="5" id="KW-0418">Kinase</keyword>
<dbReference type="PANTHER" id="PTHR24349">
    <property type="entry name" value="SERINE/THREONINE-PROTEIN KINASE"/>
    <property type="match status" value="1"/>
</dbReference>
<evidence type="ECO:0000256" key="1">
    <source>
        <dbReference type="ARBA" id="ARBA00006692"/>
    </source>
</evidence>
<keyword evidence="3" id="KW-0808">Transferase</keyword>
<evidence type="ECO:0000259" key="8">
    <source>
        <dbReference type="PROSITE" id="PS50011"/>
    </source>
</evidence>
<feature type="domain" description="Protein kinase" evidence="8">
    <location>
        <begin position="206"/>
        <end position="498"/>
    </location>
</feature>
<dbReference type="Gene3D" id="1.10.510.10">
    <property type="entry name" value="Transferase(Phosphotransferase) domain 1"/>
    <property type="match status" value="1"/>
</dbReference>
<keyword evidence="4" id="KW-0547">Nucleotide-binding</keyword>
<evidence type="ECO:0000256" key="6">
    <source>
        <dbReference type="ARBA" id="ARBA00022840"/>
    </source>
</evidence>
<evidence type="ECO:0000313" key="9">
    <source>
        <dbReference type="Proteomes" id="UP000694888"/>
    </source>
</evidence>
<evidence type="ECO:0000313" key="10">
    <source>
        <dbReference type="RefSeq" id="XP_005111439.1"/>
    </source>
</evidence>
<keyword evidence="6" id="KW-0067">ATP-binding</keyword>
<dbReference type="SMART" id="SM00220">
    <property type="entry name" value="S_TKc"/>
    <property type="match status" value="1"/>
</dbReference>
<feature type="compositionally biased region" description="Basic residues" evidence="7">
    <location>
        <begin position="88"/>
        <end position="100"/>
    </location>
</feature>
<proteinExistence type="inferred from homology"/>
<dbReference type="InterPro" id="IPR008271">
    <property type="entry name" value="Ser/Thr_kinase_AS"/>
</dbReference>
<dbReference type="PROSITE" id="PS50011">
    <property type="entry name" value="PROTEIN_KINASE_DOM"/>
    <property type="match status" value="1"/>
</dbReference>
<gene>
    <name evidence="10" type="primary">LOC101864348</name>
</gene>
<name>A0ABM0K8N6_APLCA</name>
<dbReference type="Pfam" id="PF00069">
    <property type="entry name" value="Pkinase"/>
    <property type="match status" value="1"/>
</dbReference>
<protein>
    <submittedName>
        <fullName evidence="10">MAP kinase-interacting serine/threonine-protein kinase 1-like</fullName>
    </submittedName>
</protein>
<dbReference type="RefSeq" id="XP_005111439.1">
    <property type="nucleotide sequence ID" value="XM_005111382.3"/>
</dbReference>
<evidence type="ECO:0000256" key="7">
    <source>
        <dbReference type="SAM" id="MobiDB-lite"/>
    </source>
</evidence>
<dbReference type="InterPro" id="IPR050205">
    <property type="entry name" value="CDPK_Ser/Thr_kinases"/>
</dbReference>
<feature type="compositionally biased region" description="Polar residues" evidence="7">
    <location>
        <begin position="30"/>
        <end position="75"/>
    </location>
</feature>
<dbReference type="GeneID" id="101864348"/>
<keyword evidence="2" id="KW-0723">Serine/threonine-protein kinase</keyword>
<dbReference type="SUPFAM" id="SSF56112">
    <property type="entry name" value="Protein kinase-like (PK-like)"/>
    <property type="match status" value="1"/>
</dbReference>
<evidence type="ECO:0000256" key="5">
    <source>
        <dbReference type="ARBA" id="ARBA00022777"/>
    </source>
</evidence>
<organism evidence="9 10">
    <name type="scientific">Aplysia californica</name>
    <name type="common">California sea hare</name>
    <dbReference type="NCBI Taxonomy" id="6500"/>
    <lineage>
        <taxon>Eukaryota</taxon>
        <taxon>Metazoa</taxon>
        <taxon>Spiralia</taxon>
        <taxon>Lophotrochozoa</taxon>
        <taxon>Mollusca</taxon>
        <taxon>Gastropoda</taxon>
        <taxon>Heterobranchia</taxon>
        <taxon>Euthyneura</taxon>
        <taxon>Tectipleura</taxon>
        <taxon>Aplysiida</taxon>
        <taxon>Aplysioidea</taxon>
        <taxon>Aplysiidae</taxon>
        <taxon>Aplysia</taxon>
    </lineage>
</organism>
<feature type="region of interest" description="Disordered" evidence="7">
    <location>
        <begin position="172"/>
        <end position="194"/>
    </location>
</feature>
<sequence>MLRTPEFAHLVEILELRTRELEEGIESQAHDSGSNNDSALRSSNVDKASSDSVIHTSTAKIASNGTMSHTTTTDKNVAPTETAPSSNPRKRRRQRKHGDAKRRVTSEVCTGGVFPAPNTYVPSCDVICPTTTTNNTGVALCDVMCPTKITNNTGVASCDVTSPTTTTNNTCGDYARAETSPTHSKKGKRRQRKRHTNGGKFFELYEATGEPLGDGSFGTVSTYRHKETGREHAVKVIKNCRGETLQLVMSEIEVCQRYRNCDNILNFQDFYTSGDTFFLVFDKMAGGDLSHVFESTPYLSESQASRVTGAVARALLTLHKDGVAHRDVKPENILCHAPGEINPVVLCDFGLASDPPSRRDPSDWDMTTKPALLKSAVGCPEYMAPEIAGLLLLPTSRRATAPYYDTSCDMWSLGVLLFEMLFARLPFPGDCGRHGETTDPSCGDCHKNVFPKVCRGDYVIPNTLRSVSDAALDLIRNLLVLDPQARYSAGDVLRHPFVTSHRDDDVAGTDCLTASP</sequence>
<keyword evidence="9" id="KW-1185">Reference proteome</keyword>
<feature type="region of interest" description="Disordered" evidence="7">
    <location>
        <begin position="26"/>
        <end position="104"/>
    </location>
</feature>
<dbReference type="Gene3D" id="3.30.200.20">
    <property type="entry name" value="Phosphorylase Kinase, domain 1"/>
    <property type="match status" value="1"/>
</dbReference>